<keyword evidence="3" id="KW-0064">Aspartyl protease</keyword>
<keyword evidence="4" id="KW-0378">Hydrolase</keyword>
<dbReference type="Pfam" id="PF14541">
    <property type="entry name" value="TAXi_C"/>
    <property type="match status" value="1"/>
</dbReference>
<dbReference type="InterPro" id="IPR033121">
    <property type="entry name" value="PEPTIDASE_A1"/>
</dbReference>
<evidence type="ECO:0000256" key="1">
    <source>
        <dbReference type="ARBA" id="ARBA00007447"/>
    </source>
</evidence>
<evidence type="ECO:0000256" key="3">
    <source>
        <dbReference type="ARBA" id="ARBA00022750"/>
    </source>
</evidence>
<evidence type="ECO:0000256" key="4">
    <source>
        <dbReference type="ARBA" id="ARBA00022801"/>
    </source>
</evidence>
<keyword evidence="5" id="KW-0325">Glycoprotein</keyword>
<name>A0A8J5W197_ZIZPA</name>
<dbReference type="AlphaFoldDB" id="A0A8J5W197"/>
<dbReference type="PANTHER" id="PTHR47967:SF17">
    <property type="entry name" value="EUKARYOTIC ASPARTYL PROTEASE FAMILY PROTEIN, EXPRESSED"/>
    <property type="match status" value="1"/>
</dbReference>
<evidence type="ECO:0000259" key="7">
    <source>
        <dbReference type="PROSITE" id="PS51767"/>
    </source>
</evidence>
<organism evidence="8 9">
    <name type="scientific">Zizania palustris</name>
    <name type="common">Northern wild rice</name>
    <dbReference type="NCBI Taxonomy" id="103762"/>
    <lineage>
        <taxon>Eukaryota</taxon>
        <taxon>Viridiplantae</taxon>
        <taxon>Streptophyta</taxon>
        <taxon>Embryophyta</taxon>
        <taxon>Tracheophyta</taxon>
        <taxon>Spermatophyta</taxon>
        <taxon>Magnoliopsida</taxon>
        <taxon>Liliopsida</taxon>
        <taxon>Poales</taxon>
        <taxon>Poaceae</taxon>
        <taxon>BOP clade</taxon>
        <taxon>Oryzoideae</taxon>
        <taxon>Oryzeae</taxon>
        <taxon>Zizaniinae</taxon>
        <taxon>Zizania</taxon>
    </lineage>
</organism>
<protein>
    <recommendedName>
        <fullName evidence="7">Peptidase A1 domain-containing protein</fullName>
    </recommendedName>
</protein>
<gene>
    <name evidence="8" type="ORF">GUJ93_ZPchr0010g9713</name>
</gene>
<sequence length="408" mass="42438">MGKAVAAALLVLCLISTCSLSTRAAAFGAHDLRRGLERALRGDHLADATAGGAAVPIHRSHGVYFVNYTIGTPPQSVSAIMDVNGELIWTQCAACNRSRCFEQELPLFDSSASSTFRAEPCGTTLCETVPTRNCSSNVCIYEASTNAGETGGIVATDTLAVGTIKANLGFGCVVASDIDTVWGTSGFVGLARTPWSLVGQMNATAFSYCLAPPGAGKNSALFIGDSAKLTGINSTSTPLVNASAPPDDALSQYYAVRLEGIKAGGTEITPPTSGSTVLIHTFLPVTFLVDSAYQVLKKAVMAQIGVAPTAKPLLGYDLCFPKAGASSAPDLVFTFHGTAAMTVPPSNYLLEDGNGTVCLTIWSSARLNSTAADTVNILGSIQQENIHFLFDLEKETLSFEPADCSALS</sequence>
<feature type="domain" description="Peptidase A1" evidence="7">
    <location>
        <begin position="64"/>
        <end position="400"/>
    </location>
</feature>
<dbReference type="GO" id="GO:0006508">
    <property type="term" value="P:proteolysis"/>
    <property type="evidence" value="ECO:0007669"/>
    <property type="project" value="UniProtKB-KW"/>
</dbReference>
<comment type="caution">
    <text evidence="8">The sequence shown here is derived from an EMBL/GenBank/DDBJ whole genome shotgun (WGS) entry which is preliminary data.</text>
</comment>
<comment type="similarity">
    <text evidence="1">Belongs to the peptidase A1 family.</text>
</comment>
<dbReference type="GO" id="GO:0005576">
    <property type="term" value="C:extracellular region"/>
    <property type="evidence" value="ECO:0007669"/>
    <property type="project" value="TreeGrafter"/>
</dbReference>
<evidence type="ECO:0000313" key="8">
    <source>
        <dbReference type="EMBL" id="KAG8083971.1"/>
    </source>
</evidence>
<reference evidence="8" key="2">
    <citation type="submission" date="2021-02" db="EMBL/GenBank/DDBJ databases">
        <authorList>
            <person name="Kimball J.A."/>
            <person name="Haas M.W."/>
            <person name="Macchietto M."/>
            <person name="Kono T."/>
            <person name="Duquette J."/>
            <person name="Shao M."/>
        </authorList>
    </citation>
    <scope>NUCLEOTIDE SEQUENCE</scope>
    <source>
        <tissue evidence="8">Fresh leaf tissue</tissue>
    </source>
</reference>
<dbReference type="InterPro" id="IPR032799">
    <property type="entry name" value="TAXi_C"/>
</dbReference>
<dbReference type="PANTHER" id="PTHR47967">
    <property type="entry name" value="OS07G0603500 PROTEIN-RELATED"/>
    <property type="match status" value="1"/>
</dbReference>
<dbReference type="GO" id="GO:0004190">
    <property type="term" value="F:aspartic-type endopeptidase activity"/>
    <property type="evidence" value="ECO:0007669"/>
    <property type="project" value="UniProtKB-KW"/>
</dbReference>
<accession>A0A8J5W197</accession>
<keyword evidence="6" id="KW-0732">Signal</keyword>
<keyword evidence="9" id="KW-1185">Reference proteome</keyword>
<dbReference type="Proteomes" id="UP000729402">
    <property type="component" value="Unassembled WGS sequence"/>
</dbReference>
<dbReference type="InterPro" id="IPR034161">
    <property type="entry name" value="Pepsin-like_plant"/>
</dbReference>
<dbReference type="PROSITE" id="PS51767">
    <property type="entry name" value="PEPTIDASE_A1"/>
    <property type="match status" value="1"/>
</dbReference>
<dbReference type="InterPro" id="IPR032861">
    <property type="entry name" value="TAXi_N"/>
</dbReference>
<dbReference type="EMBL" id="JAAALK010000082">
    <property type="protein sequence ID" value="KAG8083971.1"/>
    <property type="molecule type" value="Genomic_DNA"/>
</dbReference>
<dbReference type="Pfam" id="PF14543">
    <property type="entry name" value="TAXi_N"/>
    <property type="match status" value="1"/>
</dbReference>
<reference evidence="8" key="1">
    <citation type="journal article" date="2021" name="bioRxiv">
        <title>Whole Genome Assembly and Annotation of Northern Wild Rice, Zizania palustris L., Supports a Whole Genome Duplication in the Zizania Genus.</title>
        <authorList>
            <person name="Haas M."/>
            <person name="Kono T."/>
            <person name="Macchietto M."/>
            <person name="Millas R."/>
            <person name="McGilp L."/>
            <person name="Shao M."/>
            <person name="Duquette J."/>
            <person name="Hirsch C.N."/>
            <person name="Kimball J."/>
        </authorList>
    </citation>
    <scope>NUCLEOTIDE SEQUENCE</scope>
    <source>
        <tissue evidence="8">Fresh leaf tissue</tissue>
    </source>
</reference>
<dbReference type="InterPro" id="IPR051708">
    <property type="entry name" value="Plant_Aspart_Prot_A1"/>
</dbReference>
<feature type="signal peptide" evidence="6">
    <location>
        <begin position="1"/>
        <end position="21"/>
    </location>
</feature>
<feature type="chain" id="PRO_5035167015" description="Peptidase A1 domain-containing protein" evidence="6">
    <location>
        <begin position="22"/>
        <end position="408"/>
    </location>
</feature>
<evidence type="ECO:0000313" key="9">
    <source>
        <dbReference type="Proteomes" id="UP000729402"/>
    </source>
</evidence>
<dbReference type="CDD" id="cd05476">
    <property type="entry name" value="pepsin_A_like_plant"/>
    <property type="match status" value="1"/>
</dbReference>
<evidence type="ECO:0000256" key="6">
    <source>
        <dbReference type="SAM" id="SignalP"/>
    </source>
</evidence>
<evidence type="ECO:0000256" key="2">
    <source>
        <dbReference type="ARBA" id="ARBA00022670"/>
    </source>
</evidence>
<proteinExistence type="inferred from homology"/>
<keyword evidence="2" id="KW-0645">Protease</keyword>
<evidence type="ECO:0000256" key="5">
    <source>
        <dbReference type="ARBA" id="ARBA00023180"/>
    </source>
</evidence>
<dbReference type="OrthoDB" id="618763at2759"/>
<dbReference type="FunFam" id="2.40.70.10:FF:000065">
    <property type="entry name" value="Eukaryotic aspartyl protease family protein"/>
    <property type="match status" value="1"/>
</dbReference>